<comment type="caution">
    <text evidence="3">The sequence shown here is derived from an EMBL/GenBank/DDBJ whole genome shotgun (WGS) entry which is preliminary data.</text>
</comment>
<dbReference type="EMBL" id="BOMS01000164">
    <property type="protein sequence ID" value="GIE73117.1"/>
    <property type="molecule type" value="Genomic_DNA"/>
</dbReference>
<dbReference type="RefSeq" id="WP_203830762.1">
    <property type="nucleotide sequence ID" value="NZ_BAAATY010000017.1"/>
</dbReference>
<keyword evidence="2" id="KW-0472">Membrane</keyword>
<reference evidence="3 4" key="1">
    <citation type="submission" date="2021-01" db="EMBL/GenBank/DDBJ databases">
        <title>Whole genome shotgun sequence of Actinoplanes palleronii NBRC 14916.</title>
        <authorList>
            <person name="Komaki H."/>
            <person name="Tamura T."/>
        </authorList>
    </citation>
    <scope>NUCLEOTIDE SEQUENCE [LARGE SCALE GENOMIC DNA]</scope>
    <source>
        <strain evidence="3 4">NBRC 14916</strain>
    </source>
</reference>
<sequence length="93" mass="9008">MTTGQPAAEQADGPPEPWTPPASRSPGEPGTPAFKRTLITAVLATAIVSSALTAGIMAALTGDDNSPAGGGRGGPPGMNQQNGPAGGRAFPGT</sequence>
<gene>
    <name evidence="3" type="ORF">Apa02nite_092250</name>
</gene>
<feature type="region of interest" description="Disordered" evidence="1">
    <location>
        <begin position="60"/>
        <end position="93"/>
    </location>
</feature>
<keyword evidence="2" id="KW-0812">Transmembrane</keyword>
<dbReference type="Proteomes" id="UP000624709">
    <property type="component" value="Unassembled WGS sequence"/>
</dbReference>
<keyword evidence="4" id="KW-1185">Reference proteome</keyword>
<protein>
    <submittedName>
        <fullName evidence="3">Uncharacterized protein</fullName>
    </submittedName>
</protein>
<keyword evidence="2" id="KW-1133">Transmembrane helix</keyword>
<evidence type="ECO:0000313" key="3">
    <source>
        <dbReference type="EMBL" id="GIE73117.1"/>
    </source>
</evidence>
<feature type="transmembrane region" description="Helical" evidence="2">
    <location>
        <begin position="38"/>
        <end position="60"/>
    </location>
</feature>
<feature type="region of interest" description="Disordered" evidence="1">
    <location>
        <begin position="1"/>
        <end position="33"/>
    </location>
</feature>
<name>A0ABQ4BR29_9ACTN</name>
<accession>A0ABQ4BR29</accession>
<proteinExistence type="predicted"/>
<evidence type="ECO:0000256" key="1">
    <source>
        <dbReference type="SAM" id="MobiDB-lite"/>
    </source>
</evidence>
<organism evidence="3 4">
    <name type="scientific">Actinoplanes palleronii</name>
    <dbReference type="NCBI Taxonomy" id="113570"/>
    <lineage>
        <taxon>Bacteria</taxon>
        <taxon>Bacillati</taxon>
        <taxon>Actinomycetota</taxon>
        <taxon>Actinomycetes</taxon>
        <taxon>Micromonosporales</taxon>
        <taxon>Micromonosporaceae</taxon>
        <taxon>Actinoplanes</taxon>
    </lineage>
</organism>
<evidence type="ECO:0000313" key="4">
    <source>
        <dbReference type="Proteomes" id="UP000624709"/>
    </source>
</evidence>
<evidence type="ECO:0000256" key="2">
    <source>
        <dbReference type="SAM" id="Phobius"/>
    </source>
</evidence>